<keyword evidence="21" id="KW-1185">Reference proteome</keyword>
<keyword evidence="14" id="KW-0234">DNA repair</keyword>
<keyword evidence="7" id="KW-0227">DNA damage</keyword>
<evidence type="ECO:0000256" key="11">
    <source>
        <dbReference type="ARBA" id="ARBA00022842"/>
    </source>
</evidence>
<dbReference type="FunFam" id="1.10.150.20:FF:000011">
    <property type="entry name" value="exonuclease 1"/>
    <property type="match status" value="1"/>
</dbReference>
<dbReference type="InterPro" id="IPR037315">
    <property type="entry name" value="EXO1_H3TH"/>
</dbReference>
<evidence type="ECO:0000256" key="13">
    <source>
        <dbReference type="ARBA" id="ARBA00023125"/>
    </source>
</evidence>
<feature type="domain" description="XPG N-terminal" evidence="19">
    <location>
        <begin position="1"/>
        <end position="99"/>
    </location>
</feature>
<evidence type="ECO:0000256" key="10">
    <source>
        <dbReference type="ARBA" id="ARBA00022839"/>
    </source>
</evidence>
<dbReference type="Pfam" id="PF00752">
    <property type="entry name" value="XPG_N"/>
    <property type="match status" value="1"/>
</dbReference>
<dbReference type="EMBL" id="GL433846">
    <property type="protein sequence ID" value="EFN54756.1"/>
    <property type="molecule type" value="Genomic_DNA"/>
</dbReference>
<comment type="function">
    <text evidence="16">Putative 5'-&gt;3' double-stranded DNA exonuclease which may also contain a cryptic 3'-&gt;5' double-stranded DNA exonuclease activity. May be involved in DNA mismatch repair (MMR).</text>
</comment>
<dbReference type="RefSeq" id="XP_005846858.1">
    <property type="nucleotide sequence ID" value="XM_005846796.1"/>
</dbReference>
<comment type="cofactor">
    <cofactor evidence="1">
        <name>Mg(2+)</name>
        <dbReference type="ChEBI" id="CHEBI:18420"/>
    </cofactor>
</comment>
<evidence type="ECO:0000256" key="3">
    <source>
        <dbReference type="ARBA" id="ARBA00010563"/>
    </source>
</evidence>
<protein>
    <recommendedName>
        <fullName evidence="4">Exonuclease 1</fullName>
    </recommendedName>
</protein>
<evidence type="ECO:0000256" key="1">
    <source>
        <dbReference type="ARBA" id="ARBA00001946"/>
    </source>
</evidence>
<evidence type="ECO:0000256" key="16">
    <source>
        <dbReference type="ARBA" id="ARBA00060210"/>
    </source>
</evidence>
<dbReference type="SMART" id="SM00484">
    <property type="entry name" value="XPGI"/>
    <property type="match status" value="1"/>
</dbReference>
<feature type="domain" description="XPG-I" evidence="18">
    <location>
        <begin position="138"/>
        <end position="208"/>
    </location>
</feature>
<gene>
    <name evidence="20" type="ORF">CHLNCDRAFT_24009</name>
</gene>
<dbReference type="GO" id="GO:0006281">
    <property type="term" value="P:DNA repair"/>
    <property type="evidence" value="ECO:0007669"/>
    <property type="project" value="UniProtKB-KW"/>
</dbReference>
<accession>E1ZGG8</accession>
<dbReference type="CDD" id="cd09908">
    <property type="entry name" value="H3TH_EXO1"/>
    <property type="match status" value="1"/>
</dbReference>
<evidence type="ECO:0000256" key="8">
    <source>
        <dbReference type="ARBA" id="ARBA00022769"/>
    </source>
</evidence>
<dbReference type="GO" id="GO:0046872">
    <property type="term" value="F:metal ion binding"/>
    <property type="evidence" value="ECO:0007669"/>
    <property type="project" value="UniProtKB-KW"/>
</dbReference>
<dbReference type="PRINTS" id="PR00853">
    <property type="entry name" value="XPGRADSUPER"/>
</dbReference>
<evidence type="ECO:0000259" key="18">
    <source>
        <dbReference type="SMART" id="SM00484"/>
    </source>
</evidence>
<dbReference type="KEGG" id="cvr:CHLNCDRAFT_24009"/>
<keyword evidence="11" id="KW-0460">Magnesium</keyword>
<evidence type="ECO:0000256" key="12">
    <source>
        <dbReference type="ARBA" id="ARBA00022881"/>
    </source>
</evidence>
<dbReference type="InterPro" id="IPR006086">
    <property type="entry name" value="XPG-I_dom"/>
</dbReference>
<dbReference type="GO" id="GO:0003677">
    <property type="term" value="F:DNA binding"/>
    <property type="evidence" value="ECO:0007669"/>
    <property type="project" value="UniProtKB-KW"/>
</dbReference>
<evidence type="ECO:0000256" key="14">
    <source>
        <dbReference type="ARBA" id="ARBA00023204"/>
    </source>
</evidence>
<dbReference type="FunFam" id="3.40.50.1010:FF:000002">
    <property type="entry name" value="Exonuclease 1, putative"/>
    <property type="match status" value="1"/>
</dbReference>
<dbReference type="GeneID" id="17354169"/>
<dbReference type="PANTHER" id="PTHR11081">
    <property type="entry name" value="FLAP ENDONUCLEASE FAMILY MEMBER"/>
    <property type="match status" value="1"/>
</dbReference>
<evidence type="ECO:0000256" key="5">
    <source>
        <dbReference type="ARBA" id="ARBA00022722"/>
    </source>
</evidence>
<dbReference type="OrthoDB" id="26491at2759"/>
<dbReference type="InterPro" id="IPR029060">
    <property type="entry name" value="PIN-like_dom_sf"/>
</dbReference>
<keyword evidence="13" id="KW-0238">DNA-binding</keyword>
<evidence type="ECO:0000259" key="19">
    <source>
        <dbReference type="SMART" id="SM00485"/>
    </source>
</evidence>
<dbReference type="InterPro" id="IPR008918">
    <property type="entry name" value="HhH2"/>
</dbReference>
<dbReference type="GO" id="GO:0035312">
    <property type="term" value="F:5'-3' DNA exonuclease activity"/>
    <property type="evidence" value="ECO:0007669"/>
    <property type="project" value="InterPro"/>
</dbReference>
<dbReference type="InterPro" id="IPR006084">
    <property type="entry name" value="XPG/Rad2"/>
</dbReference>
<dbReference type="OMA" id="DVQFRAM"/>
<keyword evidence="15" id="KW-0539">Nucleus</keyword>
<evidence type="ECO:0000313" key="20">
    <source>
        <dbReference type="EMBL" id="EFN54756.1"/>
    </source>
</evidence>
<feature type="region of interest" description="Disordered" evidence="17">
    <location>
        <begin position="85"/>
        <end position="105"/>
    </location>
</feature>
<dbReference type="SUPFAM" id="SSF47807">
    <property type="entry name" value="5' to 3' exonuclease, C-terminal subdomain"/>
    <property type="match status" value="1"/>
</dbReference>
<name>E1ZGG8_CHLVA</name>
<keyword evidence="5" id="KW-0540">Nuclease</keyword>
<evidence type="ECO:0000256" key="17">
    <source>
        <dbReference type="SAM" id="MobiDB-lite"/>
    </source>
</evidence>
<keyword evidence="10" id="KW-0269">Exonuclease</keyword>
<dbReference type="Gene3D" id="1.10.150.20">
    <property type="entry name" value="5' to 3' exonuclease, C-terminal subdomain"/>
    <property type="match status" value="1"/>
</dbReference>
<comment type="similarity">
    <text evidence="3">Belongs to the XPG/RAD2 endonuclease family. EXO1 subfamily.</text>
</comment>
<dbReference type="eggNOG" id="KOG2518">
    <property type="taxonomic scope" value="Eukaryota"/>
</dbReference>
<evidence type="ECO:0000256" key="6">
    <source>
        <dbReference type="ARBA" id="ARBA00022723"/>
    </source>
</evidence>
<dbReference type="InterPro" id="IPR036279">
    <property type="entry name" value="5-3_exonuclease_C_sf"/>
</dbReference>
<keyword evidence="12" id="KW-0267">Excision nuclease</keyword>
<dbReference type="InterPro" id="IPR006085">
    <property type="entry name" value="XPG_DNA_repair_N"/>
</dbReference>
<evidence type="ECO:0000256" key="9">
    <source>
        <dbReference type="ARBA" id="ARBA00022801"/>
    </source>
</evidence>
<reference evidence="20 21" key="1">
    <citation type="journal article" date="2010" name="Plant Cell">
        <title>The Chlorella variabilis NC64A genome reveals adaptation to photosymbiosis, coevolution with viruses, and cryptic sex.</title>
        <authorList>
            <person name="Blanc G."/>
            <person name="Duncan G."/>
            <person name="Agarkova I."/>
            <person name="Borodovsky M."/>
            <person name="Gurnon J."/>
            <person name="Kuo A."/>
            <person name="Lindquist E."/>
            <person name="Lucas S."/>
            <person name="Pangilinan J."/>
            <person name="Polle J."/>
            <person name="Salamov A."/>
            <person name="Terry A."/>
            <person name="Yamada T."/>
            <person name="Dunigan D.D."/>
            <person name="Grigoriev I.V."/>
            <person name="Claverie J.M."/>
            <person name="Van Etten J.L."/>
        </authorList>
    </citation>
    <scope>NUCLEOTIDE SEQUENCE [LARGE SCALE GENOMIC DNA]</scope>
    <source>
        <strain evidence="20 21">NC64A</strain>
    </source>
</reference>
<keyword evidence="8" id="KW-0228">DNA excision</keyword>
<dbReference type="GO" id="GO:0005634">
    <property type="term" value="C:nucleus"/>
    <property type="evidence" value="ECO:0007669"/>
    <property type="project" value="UniProtKB-SubCell"/>
</dbReference>
<dbReference type="CDD" id="cd09857">
    <property type="entry name" value="PIN_EXO1"/>
    <property type="match status" value="1"/>
</dbReference>
<evidence type="ECO:0000256" key="7">
    <source>
        <dbReference type="ARBA" id="ARBA00022763"/>
    </source>
</evidence>
<dbReference type="SUPFAM" id="SSF88723">
    <property type="entry name" value="PIN domain-like"/>
    <property type="match status" value="1"/>
</dbReference>
<proteinExistence type="inferred from homology"/>
<sequence>MGIAGLLPQLRSITKKAHVSKYRGQTVAVDAYCLLHRGAYTCSRELVEGEPTSRHVAYCMARIELLLGAGVTPLVVFDGGRLPNKADEERSRERNREENKSRARQLWQQGNKAAAMECYQKAVDISPSHAKQFVEALKRRSIKYVVAPYEADAQMAYLAVNGYVDVVLTEDSDLLCYGCPTVFFKMDKNGEGEEVQLEDLPQCKDLAFQGFGHDLFQEMCVLAGCDFVSSLPGIGIKKAHQHLRRTRCFLKVVRSLRFDGTKIPEGYEQRVQRALWTFKHQRVYCPRRHAVVPLHEIADGDLAAGARVPSAMQVHFGLPVFCPGGAARPCFCAGAAVLLHQ</sequence>
<keyword evidence="9" id="KW-0378">Hydrolase</keyword>
<dbReference type="SMART" id="SM00279">
    <property type="entry name" value="HhH2"/>
    <property type="match status" value="1"/>
</dbReference>
<dbReference type="InParanoid" id="E1ZGG8"/>
<dbReference type="STRING" id="554065.E1ZGG8"/>
<evidence type="ECO:0000313" key="21">
    <source>
        <dbReference type="Proteomes" id="UP000008141"/>
    </source>
</evidence>
<organism evidence="21">
    <name type="scientific">Chlorella variabilis</name>
    <name type="common">Green alga</name>
    <dbReference type="NCBI Taxonomy" id="554065"/>
    <lineage>
        <taxon>Eukaryota</taxon>
        <taxon>Viridiplantae</taxon>
        <taxon>Chlorophyta</taxon>
        <taxon>core chlorophytes</taxon>
        <taxon>Trebouxiophyceae</taxon>
        <taxon>Chlorellales</taxon>
        <taxon>Chlorellaceae</taxon>
        <taxon>Chlorella clade</taxon>
        <taxon>Chlorella</taxon>
    </lineage>
</organism>
<dbReference type="SMART" id="SM00485">
    <property type="entry name" value="XPGN"/>
    <property type="match status" value="1"/>
</dbReference>
<evidence type="ECO:0000256" key="4">
    <source>
        <dbReference type="ARBA" id="ARBA00020324"/>
    </source>
</evidence>
<dbReference type="Proteomes" id="UP000008141">
    <property type="component" value="Unassembled WGS sequence"/>
</dbReference>
<evidence type="ECO:0000256" key="15">
    <source>
        <dbReference type="ARBA" id="ARBA00023242"/>
    </source>
</evidence>
<comment type="subcellular location">
    <subcellularLocation>
        <location evidence="2">Nucleus</location>
    </subcellularLocation>
</comment>
<keyword evidence="6" id="KW-0479">Metal-binding</keyword>
<feature type="compositionally biased region" description="Basic and acidic residues" evidence="17">
    <location>
        <begin position="85"/>
        <end position="101"/>
    </location>
</feature>
<dbReference type="PANTHER" id="PTHR11081:SF65">
    <property type="entry name" value="DNA DAMAGE-INDUCIBLE PROTEIN DIN7-RELATED"/>
    <property type="match status" value="1"/>
</dbReference>
<dbReference type="GO" id="GO:0017108">
    <property type="term" value="F:5'-flap endonuclease activity"/>
    <property type="evidence" value="ECO:0007669"/>
    <property type="project" value="TreeGrafter"/>
</dbReference>
<dbReference type="AlphaFoldDB" id="E1ZGG8"/>
<dbReference type="Gene3D" id="3.40.50.1010">
    <property type="entry name" value="5'-nuclease"/>
    <property type="match status" value="1"/>
</dbReference>
<dbReference type="Pfam" id="PF00867">
    <property type="entry name" value="XPG_I"/>
    <property type="match status" value="1"/>
</dbReference>
<evidence type="ECO:0000256" key="2">
    <source>
        <dbReference type="ARBA" id="ARBA00004123"/>
    </source>
</evidence>
<dbReference type="InterPro" id="IPR044752">
    <property type="entry name" value="PIN-like_EXO1"/>
</dbReference>